<reference evidence="2" key="1">
    <citation type="submission" date="2011-02" db="EMBL/GenBank/DDBJ databases">
        <title>The Genome Sequence of Capsaspora owczarzaki ATCC 30864.</title>
        <authorList>
            <person name="Russ C."/>
            <person name="Cuomo C."/>
            <person name="Burger G."/>
            <person name="Gray M.W."/>
            <person name="Holland P.W.H."/>
            <person name="King N."/>
            <person name="Lang F.B.F."/>
            <person name="Roger A.J."/>
            <person name="Ruiz-Trillo I."/>
            <person name="Young S.K."/>
            <person name="Zeng Q."/>
            <person name="Gargeya S."/>
            <person name="Alvarado L."/>
            <person name="Berlin A."/>
            <person name="Chapman S.B."/>
            <person name="Chen Z."/>
            <person name="Freedman E."/>
            <person name="Gellesch M."/>
            <person name="Goldberg J."/>
            <person name="Griggs A."/>
            <person name="Gujja S."/>
            <person name="Heilman E."/>
            <person name="Heiman D."/>
            <person name="Howarth C."/>
            <person name="Mehta T."/>
            <person name="Neiman D."/>
            <person name="Pearson M."/>
            <person name="Roberts A."/>
            <person name="Saif S."/>
            <person name="Shea T."/>
            <person name="Shenoy N."/>
            <person name="Sisk P."/>
            <person name="Stolte C."/>
            <person name="Sykes S."/>
            <person name="White J."/>
            <person name="Yandava C."/>
            <person name="Haas B."/>
            <person name="Nusbaum C."/>
            <person name="Birren B."/>
        </authorList>
    </citation>
    <scope>NUCLEOTIDE SEQUENCE</scope>
    <source>
        <strain evidence="2">ATCC 30864</strain>
    </source>
</reference>
<accession>A0A0D2VX56</accession>
<protein>
    <submittedName>
        <fullName evidence="1">Uncharacterized protein</fullName>
    </submittedName>
</protein>
<keyword evidence="2" id="KW-1185">Reference proteome</keyword>
<name>A0A0D2VX56_CAPO3</name>
<evidence type="ECO:0000313" key="2">
    <source>
        <dbReference type="Proteomes" id="UP000008743"/>
    </source>
</evidence>
<dbReference type="EMBL" id="KE346370">
    <property type="protein sequence ID" value="KJE96187.1"/>
    <property type="molecule type" value="Genomic_DNA"/>
</dbReference>
<sequence length="248" mass="28911">MSDNDQDRLETATALMINLKHQSRREWRSRCSLLVREVGPASEAGWHLCEAGEDSDVGQEQDLDFAGLYFDLYKAAERGMLQQQVRKTLQDWQHVVDGVELNAFLMNVFFGFQWQAAKTAFERNVGTNGYPATWESFNTLSTITAQIQVYWLVFAYPALQYANCCFQELARFQYDFIVHVAERDQKTFWQFAPQLVFDFKLRNPKIAPLGPVDSFNSERALEKHDQYTLELEKLKEDSVLQLLTTWRR</sequence>
<dbReference type="AlphaFoldDB" id="A0A0D2VX56"/>
<evidence type="ECO:0000313" key="1">
    <source>
        <dbReference type="EMBL" id="KJE96187.1"/>
    </source>
</evidence>
<proteinExistence type="predicted"/>
<dbReference type="Proteomes" id="UP000008743">
    <property type="component" value="Unassembled WGS sequence"/>
</dbReference>
<dbReference type="InParanoid" id="A0A0D2VX56"/>
<organism evidence="1 2">
    <name type="scientific">Capsaspora owczarzaki (strain ATCC 30864)</name>
    <dbReference type="NCBI Taxonomy" id="595528"/>
    <lineage>
        <taxon>Eukaryota</taxon>
        <taxon>Filasterea</taxon>
        <taxon>Capsaspora</taxon>
    </lineage>
</organism>
<gene>
    <name evidence="1" type="ORF">CAOG_006546</name>
</gene>